<proteinExistence type="predicted"/>
<name>A0A6G0HGH0_LARCR</name>
<evidence type="ECO:0000256" key="1">
    <source>
        <dbReference type="SAM" id="MobiDB-lite"/>
    </source>
</evidence>
<evidence type="ECO:0000313" key="2">
    <source>
        <dbReference type="EMBL" id="KAE8278280.1"/>
    </source>
</evidence>
<feature type="compositionally biased region" description="Low complexity" evidence="1">
    <location>
        <begin position="175"/>
        <end position="187"/>
    </location>
</feature>
<feature type="region of interest" description="Disordered" evidence="1">
    <location>
        <begin position="73"/>
        <end position="111"/>
    </location>
</feature>
<keyword evidence="3" id="KW-1185">Reference proteome</keyword>
<feature type="region of interest" description="Disordered" evidence="1">
    <location>
        <begin position="1"/>
        <end position="53"/>
    </location>
</feature>
<dbReference type="EMBL" id="REGW02000024">
    <property type="protein sequence ID" value="KAE8278280.1"/>
    <property type="molecule type" value="Genomic_DNA"/>
</dbReference>
<sequence>MDLAETGEEVEEEEEEEEEEVEEEVGDERRSGCGSLKFTHRMGADPPPCLHASRAGQLLGSVRRCFGPPICTIDKNKSRKPGSSPGFSPGSPTSPETSSRTYSASTSSPCGRKRATAAALFSAVSASGCPSGRWSSAEQEDRSLLLPPGRRGVKSPRALRFKWRRLPRGAGRGGAAAADTHAAAALA</sequence>
<accession>A0A6G0HGH0</accession>
<dbReference type="Proteomes" id="UP000424527">
    <property type="component" value="Unassembled WGS sequence"/>
</dbReference>
<feature type="region of interest" description="Disordered" evidence="1">
    <location>
        <begin position="128"/>
        <end position="151"/>
    </location>
</feature>
<feature type="compositionally biased region" description="Acidic residues" evidence="1">
    <location>
        <begin position="1"/>
        <end position="26"/>
    </location>
</feature>
<feature type="region of interest" description="Disordered" evidence="1">
    <location>
        <begin position="168"/>
        <end position="187"/>
    </location>
</feature>
<comment type="caution">
    <text evidence="2">The sequence shown here is derived from an EMBL/GenBank/DDBJ whole genome shotgun (WGS) entry which is preliminary data.</text>
</comment>
<organism evidence="2 3">
    <name type="scientific">Larimichthys crocea</name>
    <name type="common">Large yellow croaker</name>
    <name type="synonym">Pseudosciaena crocea</name>
    <dbReference type="NCBI Taxonomy" id="215358"/>
    <lineage>
        <taxon>Eukaryota</taxon>
        <taxon>Metazoa</taxon>
        <taxon>Chordata</taxon>
        <taxon>Craniata</taxon>
        <taxon>Vertebrata</taxon>
        <taxon>Euteleostomi</taxon>
        <taxon>Actinopterygii</taxon>
        <taxon>Neopterygii</taxon>
        <taxon>Teleostei</taxon>
        <taxon>Neoteleostei</taxon>
        <taxon>Acanthomorphata</taxon>
        <taxon>Eupercaria</taxon>
        <taxon>Sciaenidae</taxon>
        <taxon>Larimichthys</taxon>
    </lineage>
</organism>
<evidence type="ECO:0000313" key="3">
    <source>
        <dbReference type="Proteomes" id="UP000424527"/>
    </source>
</evidence>
<feature type="compositionally biased region" description="Low complexity" evidence="1">
    <location>
        <begin position="81"/>
        <end position="108"/>
    </location>
</feature>
<protein>
    <submittedName>
        <fullName evidence="2">Uncharacterized protein</fullName>
    </submittedName>
</protein>
<reference evidence="2 3" key="1">
    <citation type="submission" date="2019-07" db="EMBL/GenBank/DDBJ databases">
        <title>Chromosome genome assembly for large yellow croaker.</title>
        <authorList>
            <person name="Xiao S."/>
        </authorList>
    </citation>
    <scope>NUCLEOTIDE SEQUENCE [LARGE SCALE GENOMIC DNA]</scope>
    <source>
        <strain evidence="2">JMULYC20181020</strain>
        <tissue evidence="2">Muscle</tissue>
    </source>
</reference>
<dbReference type="AlphaFoldDB" id="A0A6G0HGH0"/>
<gene>
    <name evidence="2" type="ORF">D5F01_LYC23179</name>
</gene>